<dbReference type="OMA" id="IRAQCIT"/>
<reference evidence="4" key="3">
    <citation type="submission" date="2025-09" db="UniProtKB">
        <authorList>
            <consortium name="Ensembl"/>
        </authorList>
    </citation>
    <scope>IDENTIFICATION</scope>
</reference>
<dbReference type="PANTHER" id="PTHR11860">
    <property type="entry name" value="POLYMERIC-IMMUNOGLOBULIN RECEPTOR"/>
    <property type="match status" value="1"/>
</dbReference>
<comment type="subcellular location">
    <subcellularLocation>
        <location evidence="1">Membrane</location>
    </subcellularLocation>
</comment>
<keyword evidence="3" id="KW-0472">Membrane</keyword>
<name>A0A8U7MTY0_CORMO</name>
<accession>A0A8U7MTY0</accession>
<dbReference type="Gene3D" id="2.60.40.10">
    <property type="entry name" value="Immunoglobulins"/>
    <property type="match status" value="1"/>
</dbReference>
<proteinExistence type="predicted"/>
<keyword evidence="2" id="KW-0812">Transmembrane</keyword>
<protein>
    <submittedName>
        <fullName evidence="4">Uncharacterized protein</fullName>
    </submittedName>
</protein>
<organism evidence="4 5">
    <name type="scientific">Corvus moneduloides</name>
    <name type="common">New Caledonian crow</name>
    <dbReference type="NCBI Taxonomy" id="1196302"/>
    <lineage>
        <taxon>Eukaryota</taxon>
        <taxon>Metazoa</taxon>
        <taxon>Chordata</taxon>
        <taxon>Craniata</taxon>
        <taxon>Vertebrata</taxon>
        <taxon>Euteleostomi</taxon>
        <taxon>Archelosauria</taxon>
        <taxon>Archosauria</taxon>
        <taxon>Dinosauria</taxon>
        <taxon>Saurischia</taxon>
        <taxon>Theropoda</taxon>
        <taxon>Coelurosauria</taxon>
        <taxon>Aves</taxon>
        <taxon>Neognathae</taxon>
        <taxon>Neoaves</taxon>
        <taxon>Telluraves</taxon>
        <taxon>Australaves</taxon>
        <taxon>Passeriformes</taxon>
        <taxon>Corvoidea</taxon>
        <taxon>Corvidae</taxon>
        <taxon>Corvus</taxon>
    </lineage>
</organism>
<evidence type="ECO:0000313" key="5">
    <source>
        <dbReference type="Proteomes" id="UP000694553"/>
    </source>
</evidence>
<sequence>MWLLLLPCVSPGCGAVTGPGRVLGFLGETLSVTCTYQTCRETLSKFCCKPATSIPLTCAEDFVISSESNPEVQQGRFSIWNNHTHWAFRVTVEGLAKRDTGTVHCGVGTGLLQFDEIADVEVILSPGQFLHIPCVTLSVTETRCPSCTGCIHPSSPSATPTLSPDAPQGTRSTFRYFPVLAGLQLLALLAMSAAVLWVSLRDR</sequence>
<dbReference type="InterPro" id="IPR013783">
    <property type="entry name" value="Ig-like_fold"/>
</dbReference>
<dbReference type="InterPro" id="IPR050671">
    <property type="entry name" value="CD300_family_receptors"/>
</dbReference>
<dbReference type="AlphaFoldDB" id="A0A8U7MTY0"/>
<dbReference type="Proteomes" id="UP000694553">
    <property type="component" value="Unassembled WGS sequence"/>
</dbReference>
<dbReference type="InterPro" id="IPR036179">
    <property type="entry name" value="Ig-like_dom_sf"/>
</dbReference>
<dbReference type="GO" id="GO:0004888">
    <property type="term" value="F:transmembrane signaling receptor activity"/>
    <property type="evidence" value="ECO:0007669"/>
    <property type="project" value="TreeGrafter"/>
</dbReference>
<evidence type="ECO:0000256" key="3">
    <source>
        <dbReference type="ARBA" id="ARBA00023136"/>
    </source>
</evidence>
<keyword evidence="5" id="KW-1185">Reference proteome</keyword>
<reference evidence="5" key="1">
    <citation type="submission" date="2019-10" db="EMBL/GenBank/DDBJ databases">
        <title>Corvus moneduloides (New Caledonian crow) genome, bCorMon1, primary haplotype.</title>
        <authorList>
            <person name="Rutz C."/>
            <person name="Fungtammasan C."/>
            <person name="Mountcastle J."/>
            <person name="Formenti G."/>
            <person name="Chow W."/>
            <person name="Howe K."/>
            <person name="Steele M.P."/>
            <person name="Fernandes J."/>
            <person name="Gilbert M.T.P."/>
            <person name="Fedrigo O."/>
            <person name="Jarvis E.D."/>
            <person name="Gemmell N."/>
        </authorList>
    </citation>
    <scope>NUCLEOTIDE SEQUENCE [LARGE SCALE GENOMIC DNA]</scope>
</reference>
<evidence type="ECO:0000256" key="1">
    <source>
        <dbReference type="ARBA" id="ARBA00004370"/>
    </source>
</evidence>
<dbReference type="SUPFAM" id="SSF48726">
    <property type="entry name" value="Immunoglobulin"/>
    <property type="match status" value="1"/>
</dbReference>
<dbReference type="GO" id="GO:0005886">
    <property type="term" value="C:plasma membrane"/>
    <property type="evidence" value="ECO:0007669"/>
    <property type="project" value="TreeGrafter"/>
</dbReference>
<dbReference type="Ensembl" id="ENSCMUT00000035881.1">
    <property type="protein sequence ID" value="ENSCMUP00000030570.1"/>
    <property type="gene ID" value="ENSCMUG00000019928.1"/>
</dbReference>
<evidence type="ECO:0000256" key="2">
    <source>
        <dbReference type="ARBA" id="ARBA00022692"/>
    </source>
</evidence>
<reference evidence="4" key="2">
    <citation type="submission" date="2025-08" db="UniProtKB">
        <authorList>
            <consortium name="Ensembl"/>
        </authorList>
    </citation>
    <scope>IDENTIFICATION</scope>
</reference>
<dbReference type="PANTHER" id="PTHR11860:SF87">
    <property type="entry name" value="CMRF35-LIKE MOLECULE 8"/>
    <property type="match status" value="1"/>
</dbReference>
<evidence type="ECO:0000313" key="4">
    <source>
        <dbReference type="Ensembl" id="ENSCMUP00000030570.1"/>
    </source>
</evidence>